<reference evidence="3" key="1">
    <citation type="submission" date="2017-02" db="EMBL/GenBank/DDBJ databases">
        <title>Haemophilus influenzae in COPD genome sequencing project.</title>
        <authorList>
            <person name="Murphy T.F."/>
            <person name="Kong Y."/>
            <person name="Nadendla S."/>
            <person name="Tettelin H."/>
            <person name="Pettigrew M."/>
        </authorList>
    </citation>
    <scope>NUCLEOTIDE SEQUENCE [LARGE SCALE GENOMIC DNA]</scope>
    <source>
        <strain evidence="3">84P15H4</strain>
    </source>
</reference>
<dbReference type="Gene3D" id="1.20.5.780">
    <property type="entry name" value="Single helix bin"/>
    <property type="match status" value="1"/>
</dbReference>
<proteinExistence type="inferred from homology"/>
<keyword evidence="1" id="KW-1277">Toxin-antitoxin system</keyword>
<dbReference type="PANTHER" id="PTHR35401:SF2">
    <property type="entry name" value="ABC-TYPE TRANSPORT SYSTEM"/>
    <property type="match status" value="1"/>
</dbReference>
<comment type="caution">
    <text evidence="3">The sequence shown here is derived from an EMBL/GenBank/DDBJ whole genome shotgun (WGS) entry which is preliminary data.</text>
</comment>
<evidence type="ECO:0000313" key="3">
    <source>
        <dbReference type="EMBL" id="PRK65311.1"/>
    </source>
</evidence>
<accession>A0A1Q5Y2G0</accession>
<dbReference type="Pfam" id="PF08681">
    <property type="entry name" value="TacA1"/>
    <property type="match status" value="1"/>
</dbReference>
<evidence type="ECO:0008006" key="4">
    <source>
        <dbReference type="Google" id="ProtNLM"/>
    </source>
</evidence>
<sequence>MKTQVTKARLEAKVNIDIYELLKQAAAITGRTLTDFVVSVAYEEAKKTISEHQVLRLAVNDQALLIESLSKPFEPNQSMKNALDVYEAYLSITGKNNDK</sequence>
<gene>
    <name evidence="3" type="ORF">BV163_00973</name>
</gene>
<evidence type="ECO:0000256" key="2">
    <source>
        <dbReference type="ARBA" id="ARBA00049988"/>
    </source>
</evidence>
<comment type="similarity">
    <text evidence="2">Belongs to the TacA antitoxin family.</text>
</comment>
<protein>
    <recommendedName>
        <fullName evidence="4">DUF1778 domain-containing protein</fullName>
    </recommendedName>
</protein>
<dbReference type="EMBL" id="MZHU01000036">
    <property type="protein sequence ID" value="PRK65311.1"/>
    <property type="molecule type" value="Genomic_DNA"/>
</dbReference>
<dbReference type="GO" id="GO:0006355">
    <property type="term" value="P:regulation of DNA-templated transcription"/>
    <property type="evidence" value="ECO:0007669"/>
    <property type="project" value="InterPro"/>
</dbReference>
<dbReference type="PANTHER" id="PTHR35401">
    <property type="entry name" value="COPG FAMILY HELIX-TURN-HELIX PROTEIN-RELATED-RELATED"/>
    <property type="match status" value="1"/>
</dbReference>
<name>A0A1Q5Y2G0_HAEIF</name>
<dbReference type="RefSeq" id="WP_005652149.1">
    <property type="nucleotide sequence ID" value="NZ_AP022846.1"/>
</dbReference>
<organism evidence="3">
    <name type="scientific">Haemophilus influenzae</name>
    <dbReference type="NCBI Taxonomy" id="727"/>
    <lineage>
        <taxon>Bacteria</taxon>
        <taxon>Pseudomonadati</taxon>
        <taxon>Pseudomonadota</taxon>
        <taxon>Gammaproteobacteria</taxon>
        <taxon>Pasteurellales</taxon>
        <taxon>Pasteurellaceae</taxon>
        <taxon>Haemophilus</taxon>
    </lineage>
</organism>
<dbReference type="InterPro" id="IPR010985">
    <property type="entry name" value="Ribbon_hlx_hlx"/>
</dbReference>
<evidence type="ECO:0000256" key="1">
    <source>
        <dbReference type="ARBA" id="ARBA00022649"/>
    </source>
</evidence>
<dbReference type="SUPFAM" id="SSF47598">
    <property type="entry name" value="Ribbon-helix-helix"/>
    <property type="match status" value="1"/>
</dbReference>
<dbReference type="AlphaFoldDB" id="A0A1Q5Y2G0"/>
<dbReference type="InterPro" id="IPR014795">
    <property type="entry name" value="TacA_1-like"/>
</dbReference>